<evidence type="ECO:0000259" key="5">
    <source>
        <dbReference type="PROSITE" id="PS50931"/>
    </source>
</evidence>
<evidence type="ECO:0000313" key="7">
    <source>
        <dbReference type="Proteomes" id="UP000630097"/>
    </source>
</evidence>
<dbReference type="GO" id="GO:0000976">
    <property type="term" value="F:transcription cis-regulatory region binding"/>
    <property type="evidence" value="ECO:0007669"/>
    <property type="project" value="TreeGrafter"/>
</dbReference>
<dbReference type="Pfam" id="PF00126">
    <property type="entry name" value="HTH_1"/>
    <property type="match status" value="1"/>
</dbReference>
<dbReference type="InterPro" id="IPR005119">
    <property type="entry name" value="LysR_subst-bd"/>
</dbReference>
<dbReference type="InterPro" id="IPR036390">
    <property type="entry name" value="WH_DNA-bd_sf"/>
</dbReference>
<evidence type="ECO:0000313" key="6">
    <source>
        <dbReference type="EMBL" id="GIG77365.1"/>
    </source>
</evidence>
<dbReference type="PANTHER" id="PTHR30126:SF39">
    <property type="entry name" value="HTH-TYPE TRANSCRIPTIONAL REGULATOR CYSL"/>
    <property type="match status" value="1"/>
</dbReference>
<dbReference type="InterPro" id="IPR000847">
    <property type="entry name" value="LysR_HTH_N"/>
</dbReference>
<evidence type="ECO:0000256" key="2">
    <source>
        <dbReference type="ARBA" id="ARBA00023015"/>
    </source>
</evidence>
<gene>
    <name evidence="6" type="ORF">Pka01_04920</name>
</gene>
<dbReference type="RefSeq" id="WP_203880837.1">
    <property type="nucleotide sequence ID" value="NZ_BAABHH010000001.1"/>
</dbReference>
<comment type="similarity">
    <text evidence="1">Belongs to the LysR transcriptional regulatory family.</text>
</comment>
<dbReference type="Proteomes" id="UP000630097">
    <property type="component" value="Unassembled WGS sequence"/>
</dbReference>
<dbReference type="SUPFAM" id="SSF53850">
    <property type="entry name" value="Periplasmic binding protein-like II"/>
    <property type="match status" value="1"/>
</dbReference>
<comment type="caution">
    <text evidence="6">The sequence shown here is derived from an EMBL/GenBank/DDBJ whole genome shotgun (WGS) entry which is preliminary data.</text>
</comment>
<protein>
    <submittedName>
        <fullName evidence="6">LysR family transcriptional regulator</fullName>
    </submittedName>
</protein>
<keyword evidence="7" id="KW-1185">Reference proteome</keyword>
<dbReference type="GO" id="GO:0003700">
    <property type="term" value="F:DNA-binding transcription factor activity"/>
    <property type="evidence" value="ECO:0007669"/>
    <property type="project" value="InterPro"/>
</dbReference>
<keyword evidence="4" id="KW-0804">Transcription</keyword>
<sequence length="318" mass="33962">MTPTQLRAFAAVVRLGSVKHAAAELEVSEAAVSLHVSQLRKELGDQLYVRTASGLAFTPGGLRLASRGAEMLSLQERTIIEVGQAARGRRLLRIGASSLFAEHAAPGLIGLFAGRAADLDVELSVHDPRKFGSLLSSRAVDVAIGPNVGNVDDSLVRRPFLNYQVIVVASPDHPAARTDATPRRLRDETWLLGPSAAVGIGAIPAVLRRINVPESRQQIFQSHAAALEEVMRGNGVAPTVSFAVSRDLANGRLVRLAGPSLRFDGSWATLTLDERGASTAADELVRFVTTPRATQAMLRGPGVNIGRFRPSIHVTLWS</sequence>
<accession>A0A8J3M1J1</accession>
<organism evidence="6 7">
    <name type="scientific">Planotetraspora kaengkrachanensis</name>
    <dbReference type="NCBI Taxonomy" id="575193"/>
    <lineage>
        <taxon>Bacteria</taxon>
        <taxon>Bacillati</taxon>
        <taxon>Actinomycetota</taxon>
        <taxon>Actinomycetes</taxon>
        <taxon>Streptosporangiales</taxon>
        <taxon>Streptosporangiaceae</taxon>
        <taxon>Planotetraspora</taxon>
    </lineage>
</organism>
<dbReference type="Gene3D" id="1.10.10.10">
    <property type="entry name" value="Winged helix-like DNA-binding domain superfamily/Winged helix DNA-binding domain"/>
    <property type="match status" value="1"/>
</dbReference>
<evidence type="ECO:0000256" key="1">
    <source>
        <dbReference type="ARBA" id="ARBA00009437"/>
    </source>
</evidence>
<evidence type="ECO:0000256" key="3">
    <source>
        <dbReference type="ARBA" id="ARBA00023125"/>
    </source>
</evidence>
<dbReference type="AlphaFoldDB" id="A0A8J3M1J1"/>
<dbReference type="Gene3D" id="3.40.190.10">
    <property type="entry name" value="Periplasmic binding protein-like II"/>
    <property type="match status" value="2"/>
</dbReference>
<proteinExistence type="inferred from homology"/>
<dbReference type="PROSITE" id="PS50931">
    <property type="entry name" value="HTH_LYSR"/>
    <property type="match status" value="1"/>
</dbReference>
<dbReference type="Pfam" id="PF03466">
    <property type="entry name" value="LysR_substrate"/>
    <property type="match status" value="1"/>
</dbReference>
<dbReference type="InterPro" id="IPR036388">
    <property type="entry name" value="WH-like_DNA-bd_sf"/>
</dbReference>
<dbReference type="SUPFAM" id="SSF46785">
    <property type="entry name" value="Winged helix' DNA-binding domain"/>
    <property type="match status" value="1"/>
</dbReference>
<evidence type="ECO:0000256" key="4">
    <source>
        <dbReference type="ARBA" id="ARBA00023163"/>
    </source>
</evidence>
<keyword evidence="3" id="KW-0238">DNA-binding</keyword>
<name>A0A8J3M1J1_9ACTN</name>
<keyword evidence="2" id="KW-0805">Transcription regulation</keyword>
<dbReference type="PANTHER" id="PTHR30126">
    <property type="entry name" value="HTH-TYPE TRANSCRIPTIONAL REGULATOR"/>
    <property type="match status" value="1"/>
</dbReference>
<dbReference type="EMBL" id="BONV01000001">
    <property type="protein sequence ID" value="GIG77365.1"/>
    <property type="molecule type" value="Genomic_DNA"/>
</dbReference>
<reference evidence="6 7" key="1">
    <citation type="submission" date="2021-01" db="EMBL/GenBank/DDBJ databases">
        <title>Whole genome shotgun sequence of Planotetraspora kaengkrachanensis NBRC 104272.</title>
        <authorList>
            <person name="Komaki H."/>
            <person name="Tamura T."/>
        </authorList>
    </citation>
    <scope>NUCLEOTIDE SEQUENCE [LARGE SCALE GENOMIC DNA]</scope>
    <source>
        <strain evidence="6 7">NBRC 104272</strain>
    </source>
</reference>
<feature type="domain" description="HTH lysR-type" evidence="5">
    <location>
        <begin position="1"/>
        <end position="58"/>
    </location>
</feature>